<name>A0A7I7X612_9MYCO</name>
<dbReference type="SUPFAM" id="SSF53383">
    <property type="entry name" value="PLP-dependent transferases"/>
    <property type="match status" value="1"/>
</dbReference>
<comment type="cofactor">
    <cofactor evidence="1">
        <name>pyridoxal 5'-phosphate</name>
        <dbReference type="ChEBI" id="CHEBI:597326"/>
    </cofactor>
</comment>
<dbReference type="GO" id="GO:0003824">
    <property type="term" value="F:catalytic activity"/>
    <property type="evidence" value="ECO:0007669"/>
    <property type="project" value="InterPro"/>
</dbReference>
<sequence>MLAALGSDLFAADVLARGGLDDRPARGDILTDPEQLMAEAVGASAAFFSTCGSSLSVRAAMMAVAGTDGGLLLPRDSHKAVVGGLIFSGIAPRWIAPRWDTERHLCHPPSPGRVADAWEKNPDAAGALVVSPSPYGTCADLAAIAEICHRRGKPLIVDEAWGAHLPFHEDLPTWAMDAGADVCVVSVHKMGAGFEQGSVYHVQGDLIDRDRLRACADLLMTTSPSVPIYAALDGWRRQMVRHGHELLDAALTLAADVRGRVGEISDVEVLDECVARHRGLARSGPVAGADRCVGHRYVGLPGPGLVTRTPLP</sequence>
<evidence type="ECO:0000256" key="1">
    <source>
        <dbReference type="ARBA" id="ARBA00001933"/>
    </source>
</evidence>
<dbReference type="InterPro" id="IPR052357">
    <property type="entry name" value="Orn_Lys_Arg_decarboxylase-I"/>
</dbReference>
<dbReference type="InterPro" id="IPR015424">
    <property type="entry name" value="PyrdxlP-dep_Trfase"/>
</dbReference>
<gene>
    <name evidence="4" type="ORF">MHIB_25190</name>
</gene>
<evidence type="ECO:0000256" key="2">
    <source>
        <dbReference type="ARBA" id="ARBA00022898"/>
    </source>
</evidence>
<dbReference type="Gene3D" id="3.40.640.10">
    <property type="entry name" value="Type I PLP-dependent aspartate aminotransferase-like (Major domain)"/>
    <property type="match status" value="1"/>
</dbReference>
<feature type="domain" description="Orn/Lys/Arg decarboxylases family 1 pyridoxal-P attachment site" evidence="3">
    <location>
        <begin position="5"/>
        <end position="271"/>
    </location>
</feature>
<evidence type="ECO:0000313" key="5">
    <source>
        <dbReference type="Proteomes" id="UP000467260"/>
    </source>
</evidence>
<dbReference type="InterPro" id="IPR000310">
    <property type="entry name" value="Orn/Lys/Arg_deCO2ase_major_dom"/>
</dbReference>
<dbReference type="EMBL" id="AP022609">
    <property type="protein sequence ID" value="BBZ24101.1"/>
    <property type="molecule type" value="Genomic_DNA"/>
</dbReference>
<dbReference type="Pfam" id="PF01276">
    <property type="entry name" value="OKR_DC_1"/>
    <property type="match status" value="1"/>
</dbReference>
<dbReference type="AlphaFoldDB" id="A0A7I7X612"/>
<dbReference type="KEGG" id="mhib:MHIB_25190"/>
<proteinExistence type="predicted"/>
<organism evidence="4 5">
    <name type="scientific">Mycolicibacter hiberniae</name>
    <dbReference type="NCBI Taxonomy" id="29314"/>
    <lineage>
        <taxon>Bacteria</taxon>
        <taxon>Bacillati</taxon>
        <taxon>Actinomycetota</taxon>
        <taxon>Actinomycetes</taxon>
        <taxon>Mycobacteriales</taxon>
        <taxon>Mycobacteriaceae</taxon>
        <taxon>Mycolicibacter</taxon>
    </lineage>
</organism>
<dbReference type="PANTHER" id="PTHR43277">
    <property type="entry name" value="ARGININE DECARBOXYLASE"/>
    <property type="match status" value="1"/>
</dbReference>
<dbReference type="InterPro" id="IPR015421">
    <property type="entry name" value="PyrdxlP-dep_Trfase_major"/>
</dbReference>
<keyword evidence="2" id="KW-0663">Pyridoxal phosphate</keyword>
<keyword evidence="5" id="KW-1185">Reference proteome</keyword>
<dbReference type="Proteomes" id="UP000467260">
    <property type="component" value="Chromosome"/>
</dbReference>
<accession>A0A7I7X612</accession>
<evidence type="ECO:0000259" key="3">
    <source>
        <dbReference type="Pfam" id="PF01276"/>
    </source>
</evidence>
<reference evidence="4 5" key="1">
    <citation type="journal article" date="2019" name="Emerg. Microbes Infect.">
        <title>Comprehensive subspecies identification of 175 nontuberculous mycobacteria species based on 7547 genomic profiles.</title>
        <authorList>
            <person name="Matsumoto Y."/>
            <person name="Kinjo T."/>
            <person name="Motooka D."/>
            <person name="Nabeya D."/>
            <person name="Jung N."/>
            <person name="Uechi K."/>
            <person name="Horii T."/>
            <person name="Iida T."/>
            <person name="Fujita J."/>
            <person name="Nakamura S."/>
        </authorList>
    </citation>
    <scope>NUCLEOTIDE SEQUENCE [LARGE SCALE GENOMIC DNA]</scope>
    <source>
        <strain evidence="4 5">JCM 13571</strain>
    </source>
</reference>
<protein>
    <recommendedName>
        <fullName evidence="3">Orn/Lys/Arg decarboxylases family 1 pyridoxal-P attachment site domain-containing protein</fullName>
    </recommendedName>
</protein>
<dbReference type="PANTHER" id="PTHR43277:SF4">
    <property type="entry name" value="ARGININE DECARBOXYLASE"/>
    <property type="match status" value="1"/>
</dbReference>
<evidence type="ECO:0000313" key="4">
    <source>
        <dbReference type="EMBL" id="BBZ24101.1"/>
    </source>
</evidence>